<organism evidence="8 9">
    <name type="scientific">Candidatus Komeilibacteria bacterium RIFOXYC1_FULL_37_11</name>
    <dbReference type="NCBI Taxonomy" id="1798555"/>
    <lineage>
        <taxon>Bacteria</taxon>
        <taxon>Candidatus Komeiliibacteriota</taxon>
    </lineage>
</organism>
<evidence type="ECO:0000256" key="6">
    <source>
        <dbReference type="SAM" id="Coils"/>
    </source>
</evidence>
<dbReference type="NCBIfam" id="TIGR00020">
    <property type="entry name" value="prfB"/>
    <property type="match status" value="1"/>
</dbReference>
<feature type="coiled-coil region" evidence="6">
    <location>
        <begin position="84"/>
        <end position="111"/>
    </location>
</feature>
<dbReference type="Pfam" id="PF00472">
    <property type="entry name" value="RF-1"/>
    <property type="match status" value="1"/>
</dbReference>
<comment type="PTM">
    <text evidence="4">Methylated by PrmC. Methylation increases the termination efficiency of RF2.</text>
</comment>
<dbReference type="FunFam" id="3.30.160.20:FF:000004">
    <property type="entry name" value="Peptide chain release factor 1"/>
    <property type="match status" value="1"/>
</dbReference>
<evidence type="ECO:0000256" key="2">
    <source>
        <dbReference type="ARBA" id="ARBA00022481"/>
    </source>
</evidence>
<dbReference type="HAMAP" id="MF_00094">
    <property type="entry name" value="Rel_fac_2"/>
    <property type="match status" value="1"/>
</dbReference>
<reference evidence="8 9" key="1">
    <citation type="journal article" date="2016" name="Nat. Commun.">
        <title>Thousands of microbial genomes shed light on interconnected biogeochemical processes in an aquifer system.</title>
        <authorList>
            <person name="Anantharaman K."/>
            <person name="Brown C.T."/>
            <person name="Hug L.A."/>
            <person name="Sharon I."/>
            <person name="Castelle C.J."/>
            <person name="Probst A.J."/>
            <person name="Thomas B.C."/>
            <person name="Singh A."/>
            <person name="Wilkins M.J."/>
            <person name="Karaoz U."/>
            <person name="Brodie E.L."/>
            <person name="Williams K.H."/>
            <person name="Hubbard S.S."/>
            <person name="Banfield J.F."/>
        </authorList>
    </citation>
    <scope>NUCLEOTIDE SEQUENCE [LARGE SCALE GENOMIC DNA]</scope>
</reference>
<evidence type="ECO:0000256" key="1">
    <source>
        <dbReference type="ARBA" id="ARBA00010835"/>
    </source>
</evidence>
<dbReference type="PANTHER" id="PTHR43116:SF3">
    <property type="entry name" value="CLASS I PEPTIDE CHAIN RELEASE FACTOR"/>
    <property type="match status" value="1"/>
</dbReference>
<dbReference type="SMART" id="SM00937">
    <property type="entry name" value="PCRF"/>
    <property type="match status" value="1"/>
</dbReference>
<name>A0A1G2BYI4_9BACT</name>
<dbReference type="PROSITE" id="PS00745">
    <property type="entry name" value="RF_PROK_I"/>
    <property type="match status" value="1"/>
</dbReference>
<dbReference type="Gene3D" id="1.20.58.410">
    <property type="entry name" value="Release factor"/>
    <property type="match status" value="1"/>
</dbReference>
<dbReference type="InterPro" id="IPR000352">
    <property type="entry name" value="Pep_chain_release_fac_I"/>
</dbReference>
<dbReference type="Gene3D" id="3.30.70.1660">
    <property type="match status" value="1"/>
</dbReference>
<comment type="caution">
    <text evidence="8">The sequence shown here is derived from an EMBL/GenBank/DDBJ whole genome shotgun (WGS) entry which is preliminary data.</text>
</comment>
<dbReference type="GO" id="GO:0005737">
    <property type="term" value="C:cytoplasm"/>
    <property type="evidence" value="ECO:0007669"/>
    <property type="project" value="UniProtKB-SubCell"/>
</dbReference>
<dbReference type="InterPro" id="IPR045853">
    <property type="entry name" value="Pep_chain_release_fac_I_sf"/>
</dbReference>
<keyword evidence="4" id="KW-0963">Cytoplasm</keyword>
<sequence length="362" mass="41393">MMEELRSKIKTLFLEISKSLKIFDLENKKSKLGELKNEMTRPDFWNDQERAKNISWQASVLEKGINDWQNIAKEVAELNDLSQDQQAEELLKELENKYNILYNQFTSLAVQLFLQGKYDELAAIITVNAGAGGVDAQDWAQMIERMYLRLAEKNNWQVHLMSRSVGSEAGIKSVIFKVQGPYAYGYLKNEAGVHRLVRLSPYDADHARHTSFAMLEVLPEIINPEIDIKEEDIKVDTFRSSGNGGQSVNTTDSAVRVTHLPTGISAGCQNERSQIQNKKQALSHLYAKLQKYYEAEQEDERKMIKGEYTEAAWGNQIRSYVIHPYKMVKDHRTNFQSKDPDRVLGGDLMPFIKANLEKNVVA</sequence>
<evidence type="ECO:0000256" key="5">
    <source>
        <dbReference type="NCBIfam" id="TIGR00020"/>
    </source>
</evidence>
<accession>A0A1G2BYI4</accession>
<comment type="function">
    <text evidence="4">Peptide chain release factor 2 directs the termination of translation in response to the peptide chain termination codons UGA and UAA.</text>
</comment>
<dbReference type="PANTHER" id="PTHR43116">
    <property type="entry name" value="PEPTIDE CHAIN RELEASE FACTOR 2"/>
    <property type="match status" value="1"/>
</dbReference>
<evidence type="ECO:0000313" key="8">
    <source>
        <dbReference type="EMBL" id="OGY94168.1"/>
    </source>
</evidence>
<evidence type="ECO:0000256" key="3">
    <source>
        <dbReference type="ARBA" id="ARBA00022917"/>
    </source>
</evidence>
<dbReference type="AlphaFoldDB" id="A0A1G2BYI4"/>
<feature type="modified residue" description="N5-methylglutamine" evidence="4">
    <location>
        <position position="246"/>
    </location>
</feature>
<feature type="domain" description="Prokaryotic-type class I peptide chain release factors" evidence="7">
    <location>
        <begin position="239"/>
        <end position="255"/>
    </location>
</feature>
<dbReference type="SUPFAM" id="SSF75620">
    <property type="entry name" value="Release factor"/>
    <property type="match status" value="1"/>
</dbReference>
<proteinExistence type="inferred from homology"/>
<keyword evidence="2 4" id="KW-0488">Methylation</keyword>
<dbReference type="Proteomes" id="UP000177626">
    <property type="component" value="Unassembled WGS sequence"/>
</dbReference>
<keyword evidence="3 4" id="KW-0648">Protein biosynthesis</keyword>
<comment type="subcellular location">
    <subcellularLocation>
        <location evidence="4">Cytoplasm</location>
    </subcellularLocation>
</comment>
<evidence type="ECO:0000259" key="7">
    <source>
        <dbReference type="PROSITE" id="PS00745"/>
    </source>
</evidence>
<dbReference type="GO" id="GO:0016149">
    <property type="term" value="F:translation release factor activity, codon specific"/>
    <property type="evidence" value="ECO:0007669"/>
    <property type="project" value="UniProtKB-UniRule"/>
</dbReference>
<protein>
    <recommendedName>
        <fullName evidence="4 5">Peptide chain release factor 2</fullName>
        <shortName evidence="4">RF-2</shortName>
    </recommendedName>
</protein>
<evidence type="ECO:0000256" key="4">
    <source>
        <dbReference type="HAMAP-Rule" id="MF_00094"/>
    </source>
</evidence>
<comment type="similarity">
    <text evidence="1 4">Belongs to the prokaryotic/mitochondrial release factor family.</text>
</comment>
<dbReference type="InterPro" id="IPR004374">
    <property type="entry name" value="PrfB"/>
</dbReference>
<dbReference type="EMBL" id="MHKQ01000011">
    <property type="protein sequence ID" value="OGY94168.1"/>
    <property type="molecule type" value="Genomic_DNA"/>
</dbReference>
<dbReference type="Pfam" id="PF03462">
    <property type="entry name" value="PCRF"/>
    <property type="match status" value="1"/>
</dbReference>
<evidence type="ECO:0000313" key="9">
    <source>
        <dbReference type="Proteomes" id="UP000177626"/>
    </source>
</evidence>
<keyword evidence="6" id="KW-0175">Coiled coil</keyword>
<dbReference type="InterPro" id="IPR005139">
    <property type="entry name" value="PCRF"/>
</dbReference>
<gene>
    <name evidence="4" type="primary">prfB</name>
    <name evidence="8" type="ORF">A2406_01670</name>
</gene>
<dbReference type="Gene3D" id="3.30.160.20">
    <property type="match status" value="1"/>
</dbReference>